<dbReference type="InterPro" id="IPR001544">
    <property type="entry name" value="Aminotrans_IV"/>
</dbReference>
<evidence type="ECO:0000256" key="16">
    <source>
        <dbReference type="RuleBase" id="RU004516"/>
    </source>
</evidence>
<dbReference type="SUPFAM" id="SSF56752">
    <property type="entry name" value="D-aminoacid aminotransferase-like PLP-dependent enzymes"/>
    <property type="match status" value="1"/>
</dbReference>
<dbReference type="EC" id="2.6.1.42" evidence="17"/>
<keyword evidence="11 17" id="KW-0100">Branched-chain amino acid biosynthesis</keyword>
<dbReference type="Gene3D" id="3.30.470.10">
    <property type="match status" value="1"/>
</dbReference>
<dbReference type="GO" id="GO:0008483">
    <property type="term" value="F:transaminase activity"/>
    <property type="evidence" value="ECO:0007669"/>
    <property type="project" value="UniProtKB-KW"/>
</dbReference>
<evidence type="ECO:0000256" key="7">
    <source>
        <dbReference type="ARBA" id="ARBA00022576"/>
    </source>
</evidence>
<gene>
    <name evidence="19" type="ORF">GCM10007857_37110</name>
</gene>
<dbReference type="Pfam" id="PF01063">
    <property type="entry name" value="Aminotran_4"/>
    <property type="match status" value="1"/>
</dbReference>
<dbReference type="NCBIfam" id="NF009897">
    <property type="entry name" value="PRK13357.1"/>
    <property type="match status" value="1"/>
</dbReference>
<dbReference type="PROSITE" id="PS00770">
    <property type="entry name" value="AA_TRANSFER_CLASS_4"/>
    <property type="match status" value="1"/>
</dbReference>
<dbReference type="InterPro" id="IPR043131">
    <property type="entry name" value="BCAT-like_N"/>
</dbReference>
<comment type="catalytic activity">
    <reaction evidence="12 17">
        <text>L-valine + 2-oxoglutarate = 3-methyl-2-oxobutanoate + L-glutamate</text>
        <dbReference type="Rhea" id="RHEA:24813"/>
        <dbReference type="ChEBI" id="CHEBI:11851"/>
        <dbReference type="ChEBI" id="CHEBI:16810"/>
        <dbReference type="ChEBI" id="CHEBI:29985"/>
        <dbReference type="ChEBI" id="CHEBI:57762"/>
        <dbReference type="EC" id="2.6.1.42"/>
    </reaction>
</comment>
<accession>A0ABQ6AZX7</accession>
<evidence type="ECO:0000256" key="3">
    <source>
        <dbReference type="ARBA" id="ARBA00004824"/>
    </source>
</evidence>
<evidence type="ECO:0000256" key="11">
    <source>
        <dbReference type="ARBA" id="ARBA00023304"/>
    </source>
</evidence>
<comment type="cofactor">
    <cofactor evidence="1 16">
        <name>pyridoxal 5'-phosphate</name>
        <dbReference type="ChEBI" id="CHEBI:597326"/>
    </cofactor>
</comment>
<evidence type="ECO:0000256" key="14">
    <source>
        <dbReference type="ARBA" id="ARBA00049229"/>
    </source>
</evidence>
<comment type="pathway">
    <text evidence="5 18">Amino-acid biosynthesis; L-leucine biosynthesis; L-leucine from 3-methyl-2-oxobutanoate: step 4/4.</text>
</comment>
<evidence type="ECO:0000313" key="20">
    <source>
        <dbReference type="Proteomes" id="UP001156905"/>
    </source>
</evidence>
<dbReference type="InterPro" id="IPR043132">
    <property type="entry name" value="BCAT-like_C"/>
</dbReference>
<dbReference type="InterPro" id="IPR005786">
    <property type="entry name" value="B_amino_transII"/>
</dbReference>
<dbReference type="Proteomes" id="UP001156905">
    <property type="component" value="Unassembled WGS sequence"/>
</dbReference>
<keyword evidence="8 17" id="KW-0028">Amino-acid biosynthesis</keyword>
<evidence type="ECO:0000256" key="17">
    <source>
        <dbReference type="RuleBase" id="RU004517"/>
    </source>
</evidence>
<dbReference type="PANTHER" id="PTHR11825:SF44">
    <property type="entry name" value="BRANCHED-CHAIN-AMINO-ACID AMINOTRANSFERASE"/>
    <property type="match status" value="1"/>
</dbReference>
<dbReference type="CDD" id="cd01557">
    <property type="entry name" value="BCAT_beta_family"/>
    <property type="match status" value="1"/>
</dbReference>
<dbReference type="InterPro" id="IPR033939">
    <property type="entry name" value="BCAT_family"/>
</dbReference>
<comment type="pathway">
    <text evidence="3 18">Amino-acid biosynthesis; L-isoleucine biosynthesis; L-isoleucine from 2-oxobutanoate: step 4/4.</text>
</comment>
<keyword evidence="10 16" id="KW-0663">Pyridoxal phosphate</keyword>
<evidence type="ECO:0000256" key="5">
    <source>
        <dbReference type="ARBA" id="ARBA00005072"/>
    </source>
</evidence>
<dbReference type="PIRSF" id="PIRSF006468">
    <property type="entry name" value="BCAT1"/>
    <property type="match status" value="1"/>
</dbReference>
<evidence type="ECO:0000256" key="8">
    <source>
        <dbReference type="ARBA" id="ARBA00022605"/>
    </source>
</evidence>
<sequence>MSLKFEIQPATNPTSEKERTAKLANPGFGRVFTDHMAVVRYSQAKGGWHDAHVEARANFQLDPAGAVLHYAQEIFEGLKAYKRDDGGVNLFRPDANARRFQNSAERMAMAPLPEDVFIEAVEQLVRIDRAWIPGGEGSLYLRPFMIANEIFLGVKPSAEYIFAVIASPVGSYFKGGPAPVSIWVSENYTRAAVGGTGAVKCGGNYAASLRAQAEAIEHGCDQVVFLDAVERRYIEELGGMNIFFVFDDGSLITPPLGTILPGITRDSIIALAKDAGTPVREEPYTIDQWRKDAASGKLKEAFACGTAAVISPIGKVCSASGDFLISGGAAGPVAMGLRKQLVDIQYGRTNDPHDWIRKVF</sequence>
<evidence type="ECO:0000256" key="9">
    <source>
        <dbReference type="ARBA" id="ARBA00022679"/>
    </source>
</evidence>
<comment type="catalytic activity">
    <reaction evidence="14 17">
        <text>L-leucine + 2-oxoglutarate = 4-methyl-2-oxopentanoate + L-glutamate</text>
        <dbReference type="Rhea" id="RHEA:18321"/>
        <dbReference type="ChEBI" id="CHEBI:16810"/>
        <dbReference type="ChEBI" id="CHEBI:17865"/>
        <dbReference type="ChEBI" id="CHEBI:29985"/>
        <dbReference type="ChEBI" id="CHEBI:57427"/>
        <dbReference type="EC" id="2.6.1.42"/>
    </reaction>
</comment>
<dbReference type="PANTHER" id="PTHR11825">
    <property type="entry name" value="SUBGROUP IIII AMINOTRANSFERASE"/>
    <property type="match status" value="1"/>
</dbReference>
<dbReference type="Gene3D" id="3.20.10.10">
    <property type="entry name" value="D-amino Acid Aminotransferase, subunit A, domain 2"/>
    <property type="match status" value="1"/>
</dbReference>
<evidence type="ECO:0000256" key="2">
    <source>
        <dbReference type="ARBA" id="ARBA00003109"/>
    </source>
</evidence>
<proteinExistence type="inferred from homology"/>
<evidence type="ECO:0000256" key="12">
    <source>
        <dbReference type="ARBA" id="ARBA00048212"/>
    </source>
</evidence>
<comment type="similarity">
    <text evidence="6 15">Belongs to the class-IV pyridoxal-phosphate-dependent aminotransferase family.</text>
</comment>
<dbReference type="EMBL" id="BSOW01000012">
    <property type="protein sequence ID" value="GLR87000.1"/>
    <property type="molecule type" value="Genomic_DNA"/>
</dbReference>
<comment type="function">
    <text evidence="2">Acts on leucine, isoleucine and valine.</text>
</comment>
<protein>
    <recommendedName>
        <fullName evidence="17">Branched-chain-amino-acid aminotransferase</fullName>
        <ecNumber evidence="17">2.6.1.42</ecNumber>
    </recommendedName>
</protein>
<dbReference type="InterPro" id="IPR036038">
    <property type="entry name" value="Aminotransferase-like"/>
</dbReference>
<keyword evidence="7 17" id="KW-0032">Aminotransferase</keyword>
<evidence type="ECO:0000256" key="4">
    <source>
        <dbReference type="ARBA" id="ARBA00004931"/>
    </source>
</evidence>
<evidence type="ECO:0000256" key="6">
    <source>
        <dbReference type="ARBA" id="ARBA00009320"/>
    </source>
</evidence>
<keyword evidence="20" id="KW-1185">Reference proteome</keyword>
<organism evidence="19 20">
    <name type="scientific">Bradyrhizobium iriomotense</name>
    <dbReference type="NCBI Taxonomy" id="441950"/>
    <lineage>
        <taxon>Bacteria</taxon>
        <taxon>Pseudomonadati</taxon>
        <taxon>Pseudomonadota</taxon>
        <taxon>Alphaproteobacteria</taxon>
        <taxon>Hyphomicrobiales</taxon>
        <taxon>Nitrobacteraceae</taxon>
        <taxon>Bradyrhizobium</taxon>
    </lineage>
</organism>
<comment type="pathway">
    <text evidence="4 18">Amino-acid biosynthesis; L-valine biosynthesis; L-valine from pyruvate: step 4/4.</text>
</comment>
<keyword evidence="9 17" id="KW-0808">Transferase</keyword>
<comment type="catalytic activity">
    <reaction evidence="13 17">
        <text>L-isoleucine + 2-oxoglutarate = (S)-3-methyl-2-oxopentanoate + L-glutamate</text>
        <dbReference type="Rhea" id="RHEA:24801"/>
        <dbReference type="ChEBI" id="CHEBI:16810"/>
        <dbReference type="ChEBI" id="CHEBI:29985"/>
        <dbReference type="ChEBI" id="CHEBI:35146"/>
        <dbReference type="ChEBI" id="CHEBI:58045"/>
        <dbReference type="EC" id="2.6.1.42"/>
    </reaction>
</comment>
<evidence type="ECO:0000256" key="18">
    <source>
        <dbReference type="RuleBase" id="RU004519"/>
    </source>
</evidence>
<name>A0ABQ6AZX7_9BRAD</name>
<dbReference type="InterPro" id="IPR018300">
    <property type="entry name" value="Aminotrans_IV_CS"/>
</dbReference>
<dbReference type="RefSeq" id="WP_284267559.1">
    <property type="nucleotide sequence ID" value="NZ_BSOW01000012.1"/>
</dbReference>
<dbReference type="NCBIfam" id="TIGR01123">
    <property type="entry name" value="ilvE_II"/>
    <property type="match status" value="1"/>
</dbReference>
<comment type="caution">
    <text evidence="19">The sequence shown here is derived from an EMBL/GenBank/DDBJ whole genome shotgun (WGS) entry which is preliminary data.</text>
</comment>
<reference evidence="20" key="1">
    <citation type="journal article" date="2019" name="Int. J. Syst. Evol. Microbiol.">
        <title>The Global Catalogue of Microorganisms (GCM) 10K type strain sequencing project: providing services to taxonomists for standard genome sequencing and annotation.</title>
        <authorList>
            <consortium name="The Broad Institute Genomics Platform"/>
            <consortium name="The Broad Institute Genome Sequencing Center for Infectious Disease"/>
            <person name="Wu L."/>
            <person name="Ma J."/>
        </authorList>
    </citation>
    <scope>NUCLEOTIDE SEQUENCE [LARGE SCALE GENOMIC DNA]</scope>
    <source>
        <strain evidence="20">NBRC 102520</strain>
    </source>
</reference>
<evidence type="ECO:0000256" key="15">
    <source>
        <dbReference type="RuleBase" id="RU004106"/>
    </source>
</evidence>
<evidence type="ECO:0000313" key="19">
    <source>
        <dbReference type="EMBL" id="GLR87000.1"/>
    </source>
</evidence>
<evidence type="ECO:0000256" key="1">
    <source>
        <dbReference type="ARBA" id="ARBA00001933"/>
    </source>
</evidence>
<evidence type="ECO:0000256" key="13">
    <source>
        <dbReference type="ARBA" id="ARBA00048798"/>
    </source>
</evidence>
<evidence type="ECO:0000256" key="10">
    <source>
        <dbReference type="ARBA" id="ARBA00022898"/>
    </source>
</evidence>